<name>A0A5B8NLJ1_9CHRO</name>
<evidence type="ECO:0000313" key="2">
    <source>
        <dbReference type="Proteomes" id="UP000318453"/>
    </source>
</evidence>
<keyword evidence="2" id="KW-1185">Reference proteome</keyword>
<organism evidence="1 2">
    <name type="scientific">Euhalothece natronophila Z-M001</name>
    <dbReference type="NCBI Taxonomy" id="522448"/>
    <lineage>
        <taxon>Bacteria</taxon>
        <taxon>Bacillati</taxon>
        <taxon>Cyanobacteriota</taxon>
        <taxon>Cyanophyceae</taxon>
        <taxon>Oscillatoriophycideae</taxon>
        <taxon>Chroococcales</taxon>
        <taxon>Halothecacae</taxon>
        <taxon>Halothece cluster</taxon>
        <taxon>Euhalothece</taxon>
    </lineage>
</organism>
<dbReference type="KEGG" id="enn:FRE64_07885"/>
<gene>
    <name evidence="1" type="ORF">FRE64_07885</name>
</gene>
<dbReference type="OrthoDB" id="9783238at2"/>
<evidence type="ECO:0000313" key="1">
    <source>
        <dbReference type="EMBL" id="QDZ39868.1"/>
    </source>
</evidence>
<accession>A0A5B8NLJ1</accession>
<reference evidence="1" key="1">
    <citation type="submission" date="2019-08" db="EMBL/GenBank/DDBJ databases">
        <title>Carotenoids and Carotenoid Binding Proteins in the Halophilic Cyanobacterium Euhalothece sp. ZM00.</title>
        <authorList>
            <person name="Cho S.M."/>
            <person name="Song J.Y."/>
            <person name="Park Y.-I."/>
        </authorList>
    </citation>
    <scope>NUCLEOTIDE SEQUENCE [LARGE SCALE GENOMIC DNA]</scope>
    <source>
        <strain evidence="1">Z-M001</strain>
    </source>
</reference>
<proteinExistence type="predicted"/>
<protein>
    <recommendedName>
        <fullName evidence="3">NYN domain-containing protein</fullName>
    </recommendedName>
</protein>
<dbReference type="RefSeq" id="WP_146295465.1">
    <property type="nucleotide sequence ID" value="NZ_CP042326.1"/>
</dbReference>
<dbReference type="AlphaFoldDB" id="A0A5B8NLJ1"/>
<dbReference type="Proteomes" id="UP000318453">
    <property type="component" value="Chromosome"/>
</dbReference>
<evidence type="ECO:0008006" key="3">
    <source>
        <dbReference type="Google" id="ProtNLM"/>
    </source>
</evidence>
<dbReference type="EMBL" id="CP042326">
    <property type="protein sequence ID" value="QDZ39868.1"/>
    <property type="molecule type" value="Genomic_DNA"/>
</dbReference>
<sequence>MPKCPQCHSQSYRKNGRVRGKQRYRCKDCGRQFLEEALTVESPPEASNSGVSILLLDLENIRLDRGAESYLQELAFYPLQIKLAFANWGEPAVSKQDIDLYERGYFLVHVPGGKNSADARMMTLGSSIRLHYQNVQEVFVCSSDWLLTNLCNELLSQNLRVWRVRRQDKVLEIENRMTGDTYAYSLELNQGIPETKALMLQLENLLAKEKQSISHKIDEIAHLETLLQARKKIIKDNKSVDTQATIASTNENLNGNSSYTFFGANELEEAVIKIIEEVEQNSPHKTITPSVISNCFKSRFGMTANEVVKTFNLEANFTKFIEKSSRITLKKANGKKNKKVTAKVEKINTNSGQSINSSLELRQILINIVESFLLETGESSILLTKLGAKFKEVYGKSVSTVIKSLQLKGKFTNFLMSCEEFHLEKVGTVYKVSINNKTIQK</sequence>